<evidence type="ECO:0000313" key="2">
    <source>
        <dbReference type="EMBL" id="GEU31475.1"/>
    </source>
</evidence>
<dbReference type="EMBL" id="BKCJ010000255">
    <property type="protein sequence ID" value="GEU31475.1"/>
    <property type="molecule type" value="Genomic_DNA"/>
</dbReference>
<gene>
    <name evidence="2" type="ORF">Tci_003453</name>
</gene>
<proteinExistence type="predicted"/>
<feature type="coiled-coil region" evidence="1">
    <location>
        <begin position="335"/>
        <end position="363"/>
    </location>
</feature>
<comment type="caution">
    <text evidence="2">The sequence shown here is derived from an EMBL/GenBank/DDBJ whole genome shotgun (WGS) entry which is preliminary data.</text>
</comment>
<sequence length="462" mass="52907">MAPITFVDTHNMIAFLTKSDASEGFDQIVDFLNAHTIQYALMVNPPIYVLCIKQFWASVSVEKSNDVVKLQALIDRKKVVVTEDTIRQDLQLDDADSVECVPNKEIFVELARMGYEKPPPKLTFYKAFFSVQWKFLIHTIVQCMSVKRTAWNEFSSSMASAVICLAIGGLVRDFQEWRLLCLTLSSPPQEQPTQPTHTSQSSMNLLNKLMETCATLTQKVAHLEQDKVAQALEITKLKQRVRKLEKRRRSKHSGLKRGEIAKLDVDEDVTLVDVDTTVEIDADTQRRMEEDVTAVKEVNAAKPTVFDDKEVTMTIAQTLIKIKAKKARILDEQMAKRLQDEEIEQAAAKEKQEKEDLKRAKVRPIFEREYNHIQTFLKSDRDEEPTNKIAAKETMLQESFKKLRAEVEVSEKDYPLSNQIMTLMLSSRLQVEEDSEVARDLVMKIFLKANQPKSKSLDTFSN</sequence>
<reference evidence="2" key="1">
    <citation type="journal article" date="2019" name="Sci. Rep.">
        <title>Draft genome of Tanacetum cinerariifolium, the natural source of mosquito coil.</title>
        <authorList>
            <person name="Yamashiro T."/>
            <person name="Shiraishi A."/>
            <person name="Satake H."/>
            <person name="Nakayama K."/>
        </authorList>
    </citation>
    <scope>NUCLEOTIDE SEQUENCE</scope>
</reference>
<keyword evidence="1" id="KW-0175">Coiled coil</keyword>
<dbReference type="AlphaFoldDB" id="A0A6L2J683"/>
<evidence type="ECO:0000256" key="1">
    <source>
        <dbReference type="SAM" id="Coils"/>
    </source>
</evidence>
<protein>
    <recommendedName>
        <fullName evidence="3">Xylulose kinase-1</fullName>
    </recommendedName>
</protein>
<organism evidence="2">
    <name type="scientific">Tanacetum cinerariifolium</name>
    <name type="common">Dalmatian daisy</name>
    <name type="synonym">Chrysanthemum cinerariifolium</name>
    <dbReference type="NCBI Taxonomy" id="118510"/>
    <lineage>
        <taxon>Eukaryota</taxon>
        <taxon>Viridiplantae</taxon>
        <taxon>Streptophyta</taxon>
        <taxon>Embryophyta</taxon>
        <taxon>Tracheophyta</taxon>
        <taxon>Spermatophyta</taxon>
        <taxon>Magnoliopsida</taxon>
        <taxon>eudicotyledons</taxon>
        <taxon>Gunneridae</taxon>
        <taxon>Pentapetalae</taxon>
        <taxon>asterids</taxon>
        <taxon>campanulids</taxon>
        <taxon>Asterales</taxon>
        <taxon>Asteraceae</taxon>
        <taxon>Asteroideae</taxon>
        <taxon>Anthemideae</taxon>
        <taxon>Anthemidinae</taxon>
        <taxon>Tanacetum</taxon>
    </lineage>
</organism>
<accession>A0A6L2J683</accession>
<name>A0A6L2J683_TANCI</name>
<evidence type="ECO:0008006" key="3">
    <source>
        <dbReference type="Google" id="ProtNLM"/>
    </source>
</evidence>
<feature type="coiled-coil region" evidence="1">
    <location>
        <begin position="206"/>
        <end position="247"/>
    </location>
</feature>